<proteinExistence type="predicted"/>
<comment type="caution">
    <text evidence="1">The sequence shown here is derived from an EMBL/GenBank/DDBJ whole genome shotgun (WGS) entry which is preliminary data.</text>
</comment>
<dbReference type="CDD" id="cd12870">
    <property type="entry name" value="MqsA"/>
    <property type="match status" value="1"/>
</dbReference>
<evidence type="ECO:0000313" key="2">
    <source>
        <dbReference type="Proteomes" id="UP000315343"/>
    </source>
</evidence>
<dbReference type="OrthoDB" id="9812340at2"/>
<evidence type="ECO:0000313" key="1">
    <source>
        <dbReference type="EMBL" id="TWH82559.1"/>
    </source>
</evidence>
<accession>A0A562JH86</accession>
<dbReference type="Gene3D" id="3.10.20.860">
    <property type="match status" value="1"/>
</dbReference>
<dbReference type="InterPro" id="IPR022453">
    <property type="entry name" value="Znf_MqsA-type"/>
</dbReference>
<name>A0A562JH86_9FIRM</name>
<protein>
    <submittedName>
        <fullName evidence="1">YgiT-type zinc finger domain-containing protein</fullName>
    </submittedName>
</protein>
<reference evidence="1 2" key="1">
    <citation type="submission" date="2019-07" db="EMBL/GenBank/DDBJ databases">
        <title>Genomic Encyclopedia of Type Strains, Phase I: the one thousand microbial genomes (KMG-I) project.</title>
        <authorList>
            <person name="Kyrpides N."/>
        </authorList>
    </citation>
    <scope>NUCLEOTIDE SEQUENCE [LARGE SCALE GENOMIC DNA]</scope>
    <source>
        <strain evidence="1 2">DSM 13558</strain>
    </source>
</reference>
<dbReference type="EMBL" id="VLKH01000002">
    <property type="protein sequence ID" value="TWH82559.1"/>
    <property type="molecule type" value="Genomic_DNA"/>
</dbReference>
<dbReference type="Proteomes" id="UP000315343">
    <property type="component" value="Unassembled WGS sequence"/>
</dbReference>
<gene>
    <name evidence="1" type="ORF">LY60_00860</name>
</gene>
<dbReference type="AlphaFoldDB" id="A0A562JH86"/>
<dbReference type="NCBIfam" id="TIGR03831">
    <property type="entry name" value="YgiT_finger"/>
    <property type="match status" value="1"/>
</dbReference>
<sequence>MKCFMCKGDMINKNTNYFLDLDGSIIIIKNVPSLVCDQCGEVFYENEVMKRIEKIIDLFKNALTEIAIVNYDNKVA</sequence>
<organism evidence="1 2">
    <name type="scientific">Sedimentibacter saalensis</name>
    <dbReference type="NCBI Taxonomy" id="130788"/>
    <lineage>
        <taxon>Bacteria</taxon>
        <taxon>Bacillati</taxon>
        <taxon>Bacillota</taxon>
        <taxon>Tissierellia</taxon>
        <taxon>Sedimentibacter</taxon>
    </lineage>
</organism>
<keyword evidence="2" id="KW-1185">Reference proteome</keyword>